<sequence>MVVKARADKGYQLAKDAHTEWLWTAPTCAELKCTIPAIPLEPANPAKPGPGEKPTGKPSVDKKTQKFDDALKAIIEQALKELQYNTGKDAQSSTGNASTVVAEKAAPTKAQKPLAHTGATVVGLSVAAVVLLLAGGAIAIIRRRR</sequence>
<proteinExistence type="predicted"/>
<reference evidence="3 4" key="1">
    <citation type="submission" date="2020-10" db="EMBL/GenBank/DDBJ databases">
        <title>Trueperella pecoris sp. nov. isolated from bovine and porcine specimens.</title>
        <authorList>
            <person name="Schoenecker L."/>
            <person name="Schnydrig P."/>
            <person name="Brodard I."/>
            <person name="Thomann A."/>
            <person name="Hemphill A."/>
            <person name="Rodriguez-Campos S."/>
            <person name="Perreten V."/>
            <person name="Jores J."/>
            <person name="Kittl S."/>
        </authorList>
    </citation>
    <scope>NUCLEOTIDE SEQUENCE [LARGE SCALE GENOMIC DNA]</scope>
    <source>
        <strain evidence="3 4">15A0121</strain>
    </source>
</reference>
<accession>A0A7M1QW48</accession>
<evidence type="ECO:0000313" key="4">
    <source>
        <dbReference type="Proteomes" id="UP000595053"/>
    </source>
</evidence>
<dbReference type="AlphaFoldDB" id="A0A7M1QW48"/>
<evidence type="ECO:0000256" key="1">
    <source>
        <dbReference type="SAM" id="MobiDB-lite"/>
    </source>
</evidence>
<evidence type="ECO:0000313" key="3">
    <source>
        <dbReference type="EMBL" id="QOR46239.1"/>
    </source>
</evidence>
<gene>
    <name evidence="3" type="ORF">INS88_03265</name>
</gene>
<keyword evidence="2" id="KW-0472">Membrane</keyword>
<keyword evidence="2" id="KW-1133">Transmembrane helix</keyword>
<dbReference type="Proteomes" id="UP000595053">
    <property type="component" value="Chromosome"/>
</dbReference>
<feature type="region of interest" description="Disordered" evidence="1">
    <location>
        <begin position="41"/>
        <end position="63"/>
    </location>
</feature>
<evidence type="ECO:0000256" key="2">
    <source>
        <dbReference type="SAM" id="Phobius"/>
    </source>
</evidence>
<protein>
    <submittedName>
        <fullName evidence="3">LPXTG cell wall anchor domain-containing protein</fullName>
    </submittedName>
</protein>
<dbReference type="EMBL" id="CP063213">
    <property type="protein sequence ID" value="QOR46239.1"/>
    <property type="molecule type" value="Genomic_DNA"/>
</dbReference>
<feature type="transmembrane region" description="Helical" evidence="2">
    <location>
        <begin position="121"/>
        <end position="141"/>
    </location>
</feature>
<dbReference type="NCBIfam" id="TIGR01167">
    <property type="entry name" value="LPXTG_anchor"/>
    <property type="match status" value="1"/>
</dbReference>
<keyword evidence="4" id="KW-1185">Reference proteome</keyword>
<dbReference type="RefSeq" id="WP_197551555.1">
    <property type="nucleotide sequence ID" value="NZ_CP063213.1"/>
</dbReference>
<organism evidence="3 4">
    <name type="scientific">Trueperella pecoris</name>
    <dbReference type="NCBI Taxonomy" id="2733571"/>
    <lineage>
        <taxon>Bacteria</taxon>
        <taxon>Bacillati</taxon>
        <taxon>Actinomycetota</taxon>
        <taxon>Actinomycetes</taxon>
        <taxon>Actinomycetales</taxon>
        <taxon>Actinomycetaceae</taxon>
        <taxon>Trueperella</taxon>
    </lineage>
</organism>
<name>A0A7M1QW48_9ACTO</name>
<keyword evidence="2" id="KW-0812">Transmembrane</keyword>